<feature type="domain" description="Peptidase M24" evidence="4">
    <location>
        <begin position="312"/>
        <end position="526"/>
    </location>
</feature>
<dbReference type="RefSeq" id="WP_032050745.1">
    <property type="nucleotide sequence ID" value="NZ_JEWH01000004.1"/>
</dbReference>
<comment type="similarity">
    <text evidence="1">Belongs to the peptidase M24B family.</text>
</comment>
<proteinExistence type="inferred from homology"/>
<dbReference type="Gene3D" id="3.40.350.10">
    <property type="entry name" value="Creatinase/prolidase N-terminal domain"/>
    <property type="match status" value="2"/>
</dbReference>
<dbReference type="InterPro" id="IPR036005">
    <property type="entry name" value="Creatinase/aminopeptidase-like"/>
</dbReference>
<dbReference type="Gene3D" id="3.90.230.10">
    <property type="entry name" value="Creatinase/methionine aminopeptidase superfamily"/>
    <property type="match status" value="1"/>
</dbReference>
<dbReference type="Proteomes" id="UP000020595">
    <property type="component" value="Unassembled WGS sequence"/>
</dbReference>
<dbReference type="PATRIC" id="fig|1310613.3.peg.633"/>
<dbReference type="InterPro" id="IPR000587">
    <property type="entry name" value="Creatinase_N"/>
</dbReference>
<feature type="domain" description="Peptidase M24 C-terminal" evidence="6">
    <location>
        <begin position="541"/>
        <end position="600"/>
    </location>
</feature>
<dbReference type="SUPFAM" id="SSF53092">
    <property type="entry name" value="Creatinase/prolidase N-terminal domain"/>
    <property type="match status" value="1"/>
</dbReference>
<dbReference type="PANTHER" id="PTHR43763">
    <property type="entry name" value="XAA-PRO AMINOPEPTIDASE 1"/>
    <property type="match status" value="1"/>
</dbReference>
<dbReference type="InterPro" id="IPR033740">
    <property type="entry name" value="Pept_M24B"/>
</dbReference>
<dbReference type="SUPFAM" id="SSF55920">
    <property type="entry name" value="Creatinase/aminopeptidase"/>
    <property type="match status" value="1"/>
</dbReference>
<protein>
    <submittedName>
        <fullName evidence="7">Metallopeptidase M24 family protein</fullName>
    </submittedName>
</protein>
<evidence type="ECO:0000256" key="1">
    <source>
        <dbReference type="ARBA" id="ARBA00008766"/>
    </source>
</evidence>
<gene>
    <name evidence="7" type="ORF">J512_0660</name>
</gene>
<dbReference type="GO" id="GO:0046872">
    <property type="term" value="F:metal ion binding"/>
    <property type="evidence" value="ECO:0007669"/>
    <property type="project" value="UniProtKB-KW"/>
</dbReference>
<feature type="domain" description="Creatinase N-terminal" evidence="5">
    <location>
        <begin position="10"/>
        <end position="134"/>
    </location>
</feature>
<dbReference type="Pfam" id="PF16188">
    <property type="entry name" value="Peptidase_M24_C"/>
    <property type="match status" value="1"/>
</dbReference>
<dbReference type="GO" id="GO:0005737">
    <property type="term" value="C:cytoplasm"/>
    <property type="evidence" value="ECO:0007669"/>
    <property type="project" value="UniProtKB-ARBA"/>
</dbReference>
<dbReference type="Pfam" id="PF00557">
    <property type="entry name" value="Peptidase_M24"/>
    <property type="match status" value="1"/>
</dbReference>
<dbReference type="EMBL" id="JEWH01000004">
    <property type="protein sequence ID" value="EXB07274.1"/>
    <property type="molecule type" value="Genomic_DNA"/>
</dbReference>
<evidence type="ECO:0000256" key="2">
    <source>
        <dbReference type="ARBA" id="ARBA00022723"/>
    </source>
</evidence>
<keyword evidence="3" id="KW-0378">Hydrolase</keyword>
<evidence type="ECO:0000313" key="7">
    <source>
        <dbReference type="EMBL" id="EXB07274.1"/>
    </source>
</evidence>
<dbReference type="InterPro" id="IPR032416">
    <property type="entry name" value="Peptidase_M24_C"/>
</dbReference>
<dbReference type="InterPro" id="IPR000994">
    <property type="entry name" value="Pept_M24"/>
</dbReference>
<evidence type="ECO:0000256" key="3">
    <source>
        <dbReference type="ARBA" id="ARBA00022801"/>
    </source>
</evidence>
<organism evidence="7 8">
    <name type="scientific">Acinetobacter baumannii (strain 1295743)</name>
    <dbReference type="NCBI Taxonomy" id="1310613"/>
    <lineage>
        <taxon>Bacteria</taxon>
        <taxon>Pseudomonadati</taxon>
        <taxon>Pseudomonadota</taxon>
        <taxon>Gammaproteobacteria</taxon>
        <taxon>Moraxellales</taxon>
        <taxon>Moraxellaceae</taxon>
        <taxon>Acinetobacter</taxon>
        <taxon>Acinetobacter calcoaceticus/baumannii complex</taxon>
    </lineage>
</organism>
<sequence length="600" mass="67563">MNDLTVPEKLAKLRELMTNQSIDALVVMSADPHMSEYLPDYWKARQWLSGFSGSVGTLVVTQNFAGLWADGRYWVQAEQQLAGTGFQLQKLTSDESSTHLAWIEKNLPAGSGILVNGEKLLIQQFKALENTAKQRGFKLETQQDLIGLIWLNRPELPLEQIHLMPEGLNALSRKEKIQAIRETLKTKAIEGHFISSLDDIAWVLNARGQDVEYNPVFLSHLYISAQQAVLFIDSNKVDSTTQQAFKADGIEIRDYQDSAQFLANISNASVLLDPAKVSIFHEQAIAKDIQVVYDINPSTLFKSRKHESEIAHIRHAMVKDGVALCHFFHWLGKALHQSQRISELTIDEKITAFRAQQEGFIGPSFSTIAGFNANGALPHYRATEEHYSFIEGDGLLLIDSGGQYVDGTTDITRVVPVGTPTEQQKRDYTLVLKCHIALAKTIYPEGLAAPLLDSICRHTLWQHGLDYRHGTGHGVGFALNVHEGPQVLSYYAPIHAYSKLREGMILSNEPGLYHEGQYGIRIENLVANRLHSGYEETYGDFLEFETLTLCPIHLDCIIVDMLTDEEKDWLNSYHQTVQERLAEHLSGDVLDWLIYNTRKI</sequence>
<comment type="caution">
    <text evidence="7">The sequence shown here is derived from an EMBL/GenBank/DDBJ whole genome shotgun (WGS) entry which is preliminary data.</text>
</comment>
<dbReference type="GO" id="GO:0070006">
    <property type="term" value="F:metalloaminopeptidase activity"/>
    <property type="evidence" value="ECO:0007669"/>
    <property type="project" value="InterPro"/>
</dbReference>
<dbReference type="InterPro" id="IPR029149">
    <property type="entry name" value="Creatin/AminoP/Spt16_N"/>
</dbReference>
<dbReference type="PANTHER" id="PTHR43763:SF6">
    <property type="entry name" value="XAA-PRO AMINOPEPTIDASE 1"/>
    <property type="match status" value="1"/>
</dbReference>
<reference evidence="7 8" key="1">
    <citation type="submission" date="2014-02" db="EMBL/GenBank/DDBJ databases">
        <title>Comparative genomics and transcriptomics to identify genetic mechanisms underlying the emergence of carbapenem resistant Acinetobacter baumannii (CRAb).</title>
        <authorList>
            <person name="Harris A.D."/>
            <person name="Johnson K.J."/>
            <person name="George J."/>
            <person name="Shefchek K."/>
            <person name="Daugherty S.C."/>
            <person name="Parankush S."/>
            <person name="Sadzewicz L."/>
            <person name="Tallon L."/>
            <person name="Sengamalay N."/>
            <person name="Hazen T.H."/>
            <person name="Rasko D.A."/>
        </authorList>
    </citation>
    <scope>NUCLEOTIDE SEQUENCE [LARGE SCALE GENOMIC DNA]</scope>
    <source>
        <strain evidence="7 8">1295743</strain>
    </source>
</reference>
<dbReference type="AlphaFoldDB" id="A0A009IRB8"/>
<dbReference type="CDD" id="cd01085">
    <property type="entry name" value="APP"/>
    <property type="match status" value="1"/>
</dbReference>
<name>A0A009IRB8_ACIB9</name>
<dbReference type="InterPro" id="IPR050422">
    <property type="entry name" value="X-Pro_aminopeptidase_P"/>
</dbReference>
<accession>A0A009IRB8</accession>
<evidence type="ECO:0000259" key="4">
    <source>
        <dbReference type="Pfam" id="PF00557"/>
    </source>
</evidence>
<evidence type="ECO:0000259" key="6">
    <source>
        <dbReference type="Pfam" id="PF16188"/>
    </source>
</evidence>
<evidence type="ECO:0000259" key="5">
    <source>
        <dbReference type="Pfam" id="PF01321"/>
    </source>
</evidence>
<keyword evidence="2" id="KW-0479">Metal-binding</keyword>
<dbReference type="Pfam" id="PF16189">
    <property type="entry name" value="Creatinase_N_2"/>
    <property type="match status" value="1"/>
</dbReference>
<evidence type="ECO:0000313" key="8">
    <source>
        <dbReference type="Proteomes" id="UP000020595"/>
    </source>
</evidence>
<dbReference type="FunFam" id="3.90.230.10:FF:000004">
    <property type="entry name" value="xaa-Pro aminopeptidase 1 isoform X1"/>
    <property type="match status" value="1"/>
</dbReference>
<dbReference type="Pfam" id="PF01321">
    <property type="entry name" value="Creatinase_N"/>
    <property type="match status" value="1"/>
</dbReference>